<organism evidence="2 3">
    <name type="scientific">Kazachstania africana (strain ATCC 22294 / BCRC 22015 / CBS 2517 / CECT 1963 / NBRC 1671 / NRRL Y-8276)</name>
    <name type="common">Yeast</name>
    <name type="synonym">Kluyveromyces africanus</name>
    <dbReference type="NCBI Taxonomy" id="1071382"/>
    <lineage>
        <taxon>Eukaryota</taxon>
        <taxon>Fungi</taxon>
        <taxon>Dikarya</taxon>
        <taxon>Ascomycota</taxon>
        <taxon>Saccharomycotina</taxon>
        <taxon>Saccharomycetes</taxon>
        <taxon>Saccharomycetales</taxon>
        <taxon>Saccharomycetaceae</taxon>
        <taxon>Kazachstania</taxon>
    </lineage>
</organism>
<evidence type="ECO:0000313" key="2">
    <source>
        <dbReference type="EMBL" id="CCF59826.1"/>
    </source>
</evidence>
<name>H2AZM6_KAZAF</name>
<evidence type="ECO:0000256" key="1">
    <source>
        <dbReference type="SAM" id="Phobius"/>
    </source>
</evidence>
<dbReference type="RefSeq" id="XP_003958961.1">
    <property type="nucleotide sequence ID" value="XM_003958912.1"/>
</dbReference>
<reference evidence="2 3" key="1">
    <citation type="journal article" date="2011" name="Proc. Natl. Acad. Sci. U.S.A.">
        <title>Evolutionary erosion of yeast sex chromosomes by mating-type switching accidents.</title>
        <authorList>
            <person name="Gordon J.L."/>
            <person name="Armisen D."/>
            <person name="Proux-Wera E."/>
            <person name="Oheigeartaigh S.S."/>
            <person name="Byrne K.P."/>
            <person name="Wolfe K.H."/>
        </authorList>
    </citation>
    <scope>NUCLEOTIDE SEQUENCE [LARGE SCALE GENOMIC DNA]</scope>
    <source>
        <strain evidence="3">ATCC 22294 / BCRC 22015 / CBS 2517 / CECT 1963 / NBRC 1671 / NRRL Y-8276</strain>
    </source>
</reference>
<keyword evidence="1" id="KW-0472">Membrane</keyword>
<dbReference type="InParanoid" id="H2AZM6"/>
<accession>H2AZM6</accession>
<dbReference type="HOGENOM" id="CLU_1510845_0_0_1"/>
<keyword evidence="1" id="KW-0812">Transmembrane</keyword>
<proteinExistence type="predicted"/>
<dbReference type="EMBL" id="HE650829">
    <property type="protein sequence ID" value="CCF59826.1"/>
    <property type="molecule type" value="Genomic_DNA"/>
</dbReference>
<dbReference type="AlphaFoldDB" id="H2AZM6"/>
<protein>
    <submittedName>
        <fullName evidence="2">Uncharacterized protein</fullName>
    </submittedName>
</protein>
<sequence length="178" mass="20682">MAYDAQLKSGHIFDYDEFLGRKTRAILSPNLAIIGLGRVGRPQLCLLENMSGLQPAIFWLLCYFHDSFSPLTNQRSKDLYKTRTHRDTPFGRKIVGRFLSHGFFFFLWPFDISKTLTKQAQWGTPFLGSRITCLGKKNFLRILLFRNTKILSYWFLLVTEISVLVVVATRRQAKKEKN</sequence>
<keyword evidence="3" id="KW-1185">Reference proteome</keyword>
<feature type="transmembrane region" description="Helical" evidence="1">
    <location>
        <begin position="150"/>
        <end position="169"/>
    </location>
</feature>
<gene>
    <name evidence="2" type="primary">KAFR0I00450</name>
    <name evidence="2" type="ORF">KAFR_0I00450</name>
</gene>
<dbReference type="Proteomes" id="UP000005220">
    <property type="component" value="Chromosome 9"/>
</dbReference>
<dbReference type="KEGG" id="kaf:KAFR_0I00450"/>
<dbReference type="GeneID" id="13883463"/>
<keyword evidence="1" id="KW-1133">Transmembrane helix</keyword>
<evidence type="ECO:0000313" key="3">
    <source>
        <dbReference type="Proteomes" id="UP000005220"/>
    </source>
</evidence>